<sequence>MKIEDNRSEAVAQRKLEEAVSYSTQKQTPFIQFKKLGVMQLGRKRKGKGKFSTVGASPAASAVTNMFIQQHIGNQVAARQMAQNRAGTGIAASHTIDISETAKLLSEMQQRINSGYYIPGNQVMSPYAGGMQYLTANSYKIWETSFDKKGRLKKTKMIHKKFYYDVLGMAGNALHHFDGPA</sequence>
<gene>
    <name evidence="1" type="ORF">LCI24_09175</name>
</gene>
<name>A0A9X4IQI5_9FLAO</name>
<evidence type="ECO:0000313" key="2">
    <source>
        <dbReference type="Proteomes" id="UP001149303"/>
    </source>
</evidence>
<keyword evidence="2" id="KW-1185">Reference proteome</keyword>
<dbReference type="EMBL" id="JAIWJY010000005">
    <property type="protein sequence ID" value="MDE1206967.1"/>
    <property type="molecule type" value="Genomic_DNA"/>
</dbReference>
<comment type="caution">
    <text evidence="1">The sequence shown here is derived from an EMBL/GenBank/DDBJ whole genome shotgun (WGS) entry which is preliminary data.</text>
</comment>
<evidence type="ECO:0000313" key="1">
    <source>
        <dbReference type="EMBL" id="MDE1206967.1"/>
    </source>
</evidence>
<protein>
    <submittedName>
        <fullName evidence="1">Uncharacterized protein</fullName>
    </submittedName>
</protein>
<dbReference type="Proteomes" id="UP001149303">
    <property type="component" value="Unassembled WGS sequence"/>
</dbReference>
<organism evidence="1 2">
    <name type="scientific">Tenacibaculum larymnensis</name>
    <dbReference type="NCBI Taxonomy" id="2878201"/>
    <lineage>
        <taxon>Bacteria</taxon>
        <taxon>Pseudomonadati</taxon>
        <taxon>Bacteroidota</taxon>
        <taxon>Flavobacteriia</taxon>
        <taxon>Flavobacteriales</taxon>
        <taxon>Flavobacteriaceae</taxon>
        <taxon>Tenacibaculum</taxon>
    </lineage>
</organism>
<proteinExistence type="predicted"/>
<accession>A0A9X4IQI5</accession>
<dbReference type="RefSeq" id="WP_274640109.1">
    <property type="nucleotide sequence ID" value="NZ_JAIWJY010000005.1"/>
</dbReference>
<reference evidence="1" key="1">
    <citation type="submission" date="2021-09" db="EMBL/GenBank/DDBJ databases">
        <authorList>
            <person name="Smyrli M."/>
        </authorList>
    </citation>
    <scope>NUCLEOTIDE SEQUENCE</scope>
    <source>
        <strain evidence="1">LAR25</strain>
    </source>
</reference>
<dbReference type="AlphaFoldDB" id="A0A9X4IQI5"/>